<accession>A0ACC5XQC8</accession>
<evidence type="ECO:0000313" key="1">
    <source>
        <dbReference type="EMBL" id="MCI4393549.1"/>
    </source>
</evidence>
<dbReference type="Proteomes" id="UP000829447">
    <property type="component" value="Linkage Group LG26"/>
</dbReference>
<sequence length="461" mass="52120">MEMEDALTHRSKADLERLMEESSVALRTVFTTKHRKFDEFFLELLDNSEKSLNHMFVRTYGNLFMQNSEIFEDLFSELRRYYTGGNVNLEEMLGDFWARLLEKMFQLLNSQFSFTDEYLECVSKYTDQLKPFGDTPRKLKVQITRALAAARTFVQGLMVGREVANRVAKVNVSPGCSKALTRMLYCPYCGGFVDLKPCRSYCQNVMKGCLANQADLDPEWNVFIDSMLLVAERLKGPFNIEAVMEPIDLKISEAIMTMQENSIQVSAKVFQGCGHPKPVRSGSGRSTREVFNARFKPYSPEDMTPSESSGLDRLVIDIKEKLKQAKRYFPEVVKDGLTNQLSNPEVEIDITRPDTFIRQQIMALRVMTNKLRSAYNGNDISFQDSSDEVSGSGSGSGYTTEFEFTGTEAPAVGAGRQDQATPLRPASDKATPIRPASDKAPPLIASPITLMMVTLLQFWWR</sequence>
<organism evidence="1 2">
    <name type="scientific">Pangasianodon gigas</name>
    <name type="common">Mekong giant catfish</name>
    <name type="synonym">Pangasius gigas</name>
    <dbReference type="NCBI Taxonomy" id="30993"/>
    <lineage>
        <taxon>Eukaryota</taxon>
        <taxon>Metazoa</taxon>
        <taxon>Chordata</taxon>
        <taxon>Craniata</taxon>
        <taxon>Vertebrata</taxon>
        <taxon>Euteleostomi</taxon>
        <taxon>Actinopterygii</taxon>
        <taxon>Neopterygii</taxon>
        <taxon>Teleostei</taxon>
        <taxon>Ostariophysi</taxon>
        <taxon>Siluriformes</taxon>
        <taxon>Pangasiidae</taxon>
        <taxon>Pangasianodon</taxon>
    </lineage>
</organism>
<gene>
    <name evidence="1" type="ORF">PGIGA_G00158640</name>
</gene>
<evidence type="ECO:0000313" key="2">
    <source>
        <dbReference type="Proteomes" id="UP000829447"/>
    </source>
</evidence>
<reference evidence="1 2" key="1">
    <citation type="journal article" date="2022" name="bioRxiv">
        <title>An ancient truncated duplication of the anti-Mullerian hormone receptor type 2 gene is a potential conserved master sex determinant in the Pangasiidae catfish family.</title>
        <authorList>
            <person name="Wen M."/>
            <person name="Pan Q."/>
            <person name="Jouanno E."/>
            <person name="Montfort J."/>
            <person name="Zahm M."/>
            <person name="Cabau C."/>
            <person name="Klopp C."/>
            <person name="Iampietro C."/>
            <person name="Roques C."/>
            <person name="Bouchez O."/>
            <person name="Castinel A."/>
            <person name="Donnadieu C."/>
            <person name="Parrinello H."/>
            <person name="Poncet C."/>
            <person name="Belmonte E."/>
            <person name="Gautier V."/>
            <person name="Avarre J.-C."/>
            <person name="Dugue R."/>
            <person name="Gustiano R."/>
            <person name="Ha T.T.T."/>
            <person name="Campet M."/>
            <person name="Sriphairoj K."/>
            <person name="Ribolli J."/>
            <person name="de Almeida F.L."/>
            <person name="Desvignes T."/>
            <person name="Postlethwait J.H."/>
            <person name="Bucao C.F."/>
            <person name="Robinson-Rechavi M."/>
            <person name="Bobe J."/>
            <person name="Herpin A."/>
            <person name="Guiguen Y."/>
        </authorList>
    </citation>
    <scope>NUCLEOTIDE SEQUENCE [LARGE SCALE GENOMIC DNA]</scope>
    <source>
        <strain evidence="1">YG-Dec2019</strain>
    </source>
</reference>
<keyword evidence="2" id="KW-1185">Reference proteome</keyword>
<protein>
    <submittedName>
        <fullName evidence="1">Uncharacterized protein</fullName>
    </submittedName>
</protein>
<comment type="caution">
    <text evidence="1">The sequence shown here is derived from an EMBL/GenBank/DDBJ whole genome shotgun (WGS) entry which is preliminary data.</text>
</comment>
<dbReference type="EMBL" id="CM040479">
    <property type="protein sequence ID" value="MCI4393549.1"/>
    <property type="molecule type" value="Genomic_DNA"/>
</dbReference>
<name>A0ACC5XQC8_PANGG</name>
<proteinExistence type="predicted"/>